<dbReference type="Pfam" id="PF22602">
    <property type="entry name" value="NXF_NTF2"/>
    <property type="match status" value="1"/>
</dbReference>
<dbReference type="GO" id="GO:0003723">
    <property type="term" value="F:RNA binding"/>
    <property type="evidence" value="ECO:0007669"/>
    <property type="project" value="TreeGrafter"/>
</dbReference>
<comment type="similarity">
    <text evidence="2">Belongs to the NXF family.</text>
</comment>
<evidence type="ECO:0000256" key="4">
    <source>
        <dbReference type="ARBA" id="ARBA00022614"/>
    </source>
</evidence>
<evidence type="ECO:0000313" key="11">
    <source>
        <dbReference type="Proteomes" id="UP000478052"/>
    </source>
</evidence>
<evidence type="ECO:0000256" key="1">
    <source>
        <dbReference type="ARBA" id="ARBA00004123"/>
    </source>
</evidence>
<dbReference type="FunFam" id="1.10.8.10:FF:000018">
    <property type="entry name" value="Nuclear RNA export factor 1"/>
    <property type="match status" value="1"/>
</dbReference>
<dbReference type="SMART" id="SM00804">
    <property type="entry name" value="TAP_C"/>
    <property type="match status" value="1"/>
</dbReference>
<dbReference type="PANTHER" id="PTHR10662">
    <property type="entry name" value="NUCLEAR RNA EXPORT FACTOR"/>
    <property type="match status" value="1"/>
</dbReference>
<keyword evidence="11" id="KW-1185">Reference proteome</keyword>
<dbReference type="InterPro" id="IPR002075">
    <property type="entry name" value="NTF2_dom"/>
</dbReference>
<name>A0A6G0W5C8_APHCR</name>
<evidence type="ECO:0000256" key="3">
    <source>
        <dbReference type="ARBA" id="ARBA00022448"/>
    </source>
</evidence>
<sequence length="258" mass="29965">QILLEAYHENATFTLSSSLPFKNANGSISEYLPESRNFLKINRQKYKKRRYLHKGKDNITNFLDKLPKTKHDHGSFVDDVPLANDAMVQIVLNGVFAENFKETNDRHEFRSFCRTFCIVPESSKRFQIYKQKPMYNEVPLYQGGMPKSILQVQQMAPAATTVTQHPQQQPTVESPSTSSYMEVNELSTGAPIDVINDDDSYYIKMSMVQRFSNESGMNNKWAEKCLEKNEWDYSKACTCFYYMKDKIPFEAFIYECLL</sequence>
<evidence type="ECO:0000256" key="6">
    <source>
        <dbReference type="ARBA" id="ARBA00022816"/>
    </source>
</evidence>
<dbReference type="InterPro" id="IPR005637">
    <property type="entry name" value="TAP_C_dom"/>
</dbReference>
<dbReference type="PROSITE" id="PS50177">
    <property type="entry name" value="NTF2_DOMAIN"/>
    <property type="match status" value="1"/>
</dbReference>
<dbReference type="SUPFAM" id="SSF46934">
    <property type="entry name" value="UBA-like"/>
    <property type="match status" value="1"/>
</dbReference>
<dbReference type="PANTHER" id="PTHR10662:SF22">
    <property type="entry name" value="NUCLEAR RNA EXPORT FACTOR 1"/>
    <property type="match status" value="1"/>
</dbReference>
<keyword evidence="4" id="KW-0433">Leucine-rich repeat</keyword>
<evidence type="ECO:0000259" key="8">
    <source>
        <dbReference type="PROSITE" id="PS50177"/>
    </source>
</evidence>
<proteinExistence type="inferred from homology"/>
<evidence type="ECO:0000256" key="5">
    <source>
        <dbReference type="ARBA" id="ARBA00022737"/>
    </source>
</evidence>
<evidence type="ECO:0000313" key="10">
    <source>
        <dbReference type="EMBL" id="KAF0721205.1"/>
    </source>
</evidence>
<dbReference type="Proteomes" id="UP000478052">
    <property type="component" value="Unassembled WGS sequence"/>
</dbReference>
<feature type="non-terminal residue" evidence="10">
    <location>
        <position position="1"/>
    </location>
</feature>
<dbReference type="EMBL" id="VUJU01009267">
    <property type="protein sequence ID" value="KAF0721205.1"/>
    <property type="molecule type" value="Genomic_DNA"/>
</dbReference>
<dbReference type="Gene3D" id="3.10.450.50">
    <property type="match status" value="1"/>
</dbReference>
<protein>
    <submittedName>
        <fullName evidence="10">Nuclear RNA export factor 1-like</fullName>
    </submittedName>
</protein>
<keyword evidence="7" id="KW-0539">Nucleus</keyword>
<dbReference type="InterPro" id="IPR030217">
    <property type="entry name" value="NXF_fam"/>
</dbReference>
<dbReference type="GO" id="GO:0016973">
    <property type="term" value="P:poly(A)+ mRNA export from nucleus"/>
    <property type="evidence" value="ECO:0007669"/>
    <property type="project" value="TreeGrafter"/>
</dbReference>
<dbReference type="OrthoDB" id="25872at2759"/>
<dbReference type="PROSITE" id="PS51281">
    <property type="entry name" value="TAP_C"/>
    <property type="match status" value="1"/>
</dbReference>
<feature type="domain" description="NTF2" evidence="8">
    <location>
        <begin position="1"/>
        <end position="135"/>
    </location>
</feature>
<dbReference type="InterPro" id="IPR018222">
    <property type="entry name" value="Nuclear_transport_factor_2_euk"/>
</dbReference>
<comment type="caution">
    <text evidence="10">The sequence shown here is derived from an EMBL/GenBank/DDBJ whole genome shotgun (WGS) entry which is preliminary data.</text>
</comment>
<dbReference type="Gene3D" id="1.10.8.10">
    <property type="entry name" value="DNA helicase RuvA subunit, C-terminal domain"/>
    <property type="match status" value="1"/>
</dbReference>
<dbReference type="InterPro" id="IPR009060">
    <property type="entry name" value="UBA-like_sf"/>
</dbReference>
<feature type="domain" description="TAP-C" evidence="9">
    <location>
        <begin position="202"/>
        <end position="255"/>
    </location>
</feature>
<organism evidence="10 11">
    <name type="scientific">Aphis craccivora</name>
    <name type="common">Cowpea aphid</name>
    <dbReference type="NCBI Taxonomy" id="307492"/>
    <lineage>
        <taxon>Eukaryota</taxon>
        <taxon>Metazoa</taxon>
        <taxon>Ecdysozoa</taxon>
        <taxon>Arthropoda</taxon>
        <taxon>Hexapoda</taxon>
        <taxon>Insecta</taxon>
        <taxon>Pterygota</taxon>
        <taxon>Neoptera</taxon>
        <taxon>Paraneoptera</taxon>
        <taxon>Hemiptera</taxon>
        <taxon>Sternorrhyncha</taxon>
        <taxon>Aphidomorpha</taxon>
        <taxon>Aphidoidea</taxon>
        <taxon>Aphididae</taxon>
        <taxon>Aphidini</taxon>
        <taxon>Aphis</taxon>
        <taxon>Aphis</taxon>
    </lineage>
</organism>
<keyword evidence="6" id="KW-0509">mRNA transport</keyword>
<dbReference type="SUPFAM" id="SSF54427">
    <property type="entry name" value="NTF2-like"/>
    <property type="match status" value="1"/>
</dbReference>
<keyword evidence="5" id="KW-0677">Repeat</keyword>
<reference evidence="10 11" key="1">
    <citation type="submission" date="2019-08" db="EMBL/GenBank/DDBJ databases">
        <title>Whole genome of Aphis craccivora.</title>
        <authorList>
            <person name="Voronova N.V."/>
            <person name="Shulinski R.S."/>
            <person name="Bandarenka Y.V."/>
            <person name="Zhorov D.G."/>
            <person name="Warner D."/>
        </authorList>
    </citation>
    <scope>NUCLEOTIDE SEQUENCE [LARGE SCALE GENOMIC DNA]</scope>
    <source>
        <strain evidence="10">180601</strain>
        <tissue evidence="10">Whole Body</tissue>
    </source>
</reference>
<dbReference type="Pfam" id="PF03943">
    <property type="entry name" value="TAP_C"/>
    <property type="match status" value="1"/>
</dbReference>
<evidence type="ECO:0000256" key="7">
    <source>
        <dbReference type="ARBA" id="ARBA00023242"/>
    </source>
</evidence>
<evidence type="ECO:0000259" key="9">
    <source>
        <dbReference type="PROSITE" id="PS51281"/>
    </source>
</evidence>
<comment type="subcellular location">
    <subcellularLocation>
        <location evidence="1">Nucleus</location>
    </subcellularLocation>
</comment>
<dbReference type="GO" id="GO:0005634">
    <property type="term" value="C:nucleus"/>
    <property type="evidence" value="ECO:0007669"/>
    <property type="project" value="UniProtKB-SubCell"/>
</dbReference>
<evidence type="ECO:0000256" key="2">
    <source>
        <dbReference type="ARBA" id="ARBA00009285"/>
    </source>
</evidence>
<accession>A0A6G0W5C8</accession>
<dbReference type="InterPro" id="IPR032710">
    <property type="entry name" value="NTF2-like_dom_sf"/>
</dbReference>
<dbReference type="CDD" id="cd14342">
    <property type="entry name" value="UBA_TAP-C"/>
    <property type="match status" value="1"/>
</dbReference>
<gene>
    <name evidence="10" type="ORF">FWK35_00033750</name>
</gene>
<keyword evidence="3" id="KW-0813">Transport</keyword>
<dbReference type="AlphaFoldDB" id="A0A6G0W5C8"/>